<dbReference type="FunFam" id="3.30.160.60:FF:000446">
    <property type="entry name" value="Zinc finger protein"/>
    <property type="match status" value="1"/>
</dbReference>
<evidence type="ECO:0000256" key="4">
    <source>
        <dbReference type="ARBA" id="ARBA00022737"/>
    </source>
</evidence>
<keyword evidence="5 11" id="KW-0863">Zinc-finger</keyword>
<dbReference type="GO" id="GO:0005654">
    <property type="term" value="C:nucleoplasm"/>
    <property type="evidence" value="ECO:0007669"/>
    <property type="project" value="TreeGrafter"/>
</dbReference>
<evidence type="ECO:0000256" key="11">
    <source>
        <dbReference type="PROSITE-ProRule" id="PRU00042"/>
    </source>
</evidence>
<evidence type="ECO:0000256" key="2">
    <source>
        <dbReference type="ARBA" id="ARBA00006991"/>
    </source>
</evidence>
<dbReference type="PROSITE" id="PS00028">
    <property type="entry name" value="ZINC_FINGER_C2H2_1"/>
    <property type="match status" value="9"/>
</dbReference>
<dbReference type="FunFam" id="3.30.160.60:FF:000744">
    <property type="entry name" value="zinc finger E-box-binding homeobox 1"/>
    <property type="match status" value="1"/>
</dbReference>
<dbReference type="GO" id="GO:0000978">
    <property type="term" value="F:RNA polymerase II cis-regulatory region sequence-specific DNA binding"/>
    <property type="evidence" value="ECO:0007669"/>
    <property type="project" value="TreeGrafter"/>
</dbReference>
<proteinExistence type="inferred from homology"/>
<dbReference type="Proteomes" id="UP000271974">
    <property type="component" value="Unassembled WGS sequence"/>
</dbReference>
<evidence type="ECO:0000313" key="14">
    <source>
        <dbReference type="Proteomes" id="UP000271974"/>
    </source>
</evidence>
<feature type="domain" description="C2H2-type" evidence="12">
    <location>
        <begin position="355"/>
        <end position="382"/>
    </location>
</feature>
<protein>
    <recommendedName>
        <fullName evidence="12">C2H2-type domain-containing protein</fullName>
    </recommendedName>
</protein>
<comment type="caution">
    <text evidence="13">The sequence shown here is derived from an EMBL/GenBank/DDBJ whole genome shotgun (WGS) entry which is preliminary data.</text>
</comment>
<dbReference type="PANTHER" id="PTHR24399">
    <property type="entry name" value="ZINC FINGER AND BTB DOMAIN-CONTAINING"/>
    <property type="match status" value="1"/>
</dbReference>
<dbReference type="EMBL" id="RQTK01000960">
    <property type="protein sequence ID" value="RUS73251.1"/>
    <property type="molecule type" value="Genomic_DNA"/>
</dbReference>
<dbReference type="Pfam" id="PF00096">
    <property type="entry name" value="zf-C2H2"/>
    <property type="match status" value="9"/>
</dbReference>
<dbReference type="FunFam" id="3.30.160.60:FF:000110">
    <property type="entry name" value="Zinc finger protein-like"/>
    <property type="match status" value="1"/>
</dbReference>
<accession>A0A433SVC4</accession>
<keyword evidence="7" id="KW-0805">Transcription regulation</keyword>
<dbReference type="GO" id="GO:0008270">
    <property type="term" value="F:zinc ion binding"/>
    <property type="evidence" value="ECO:0007669"/>
    <property type="project" value="UniProtKB-KW"/>
</dbReference>
<comment type="similarity">
    <text evidence="2">Belongs to the krueppel C2H2-type zinc-finger protein family.</text>
</comment>
<keyword evidence="8" id="KW-0238">DNA-binding</keyword>
<feature type="domain" description="C2H2-type" evidence="12">
    <location>
        <begin position="241"/>
        <end position="268"/>
    </location>
</feature>
<dbReference type="PANTHER" id="PTHR24399:SF23">
    <property type="entry name" value="C2H2-TYPE DOMAIN-CONTAINING PROTEIN"/>
    <property type="match status" value="1"/>
</dbReference>
<keyword evidence="4" id="KW-0677">Repeat</keyword>
<feature type="domain" description="C2H2-type" evidence="12">
    <location>
        <begin position="267"/>
        <end position="294"/>
    </location>
</feature>
<evidence type="ECO:0000256" key="6">
    <source>
        <dbReference type="ARBA" id="ARBA00022833"/>
    </source>
</evidence>
<evidence type="ECO:0000256" key="3">
    <source>
        <dbReference type="ARBA" id="ARBA00022723"/>
    </source>
</evidence>
<sequence>MEEGSSFDVKPDVTYFFHSQNEKSDIKVLYVNEKPSSLSREEIQDTQSSDARLNIGNIFPGLTAENYLNLVTYSDGIKVEPNKTDFNTMDHEKLCIAALRASVEEYSARQTLDGKNSTPREGLSDVYSVLPQDERDHTVLKPPVAAAQEMHGGGAVPRLSLPSYCDRYLDPQEQVVCLHQKTVQDHPLNIDQLHCQSIVWREKFSNSKCAKTYKCEQCGKVFLKKSDLARHKPSHSSEKPYKCEECGMSFSYKESLKRHNQIHTKPYMCEYCGKRFLKKSDLTSHKQIHTFKKPYMCEYCGKCCSAFQHLTKHIRTHTFEKPYKCEICAKCFSDQSNLVKHKRTHSHTFGMPYNYKCEDCGKHFLNKSHLTSHKRTHTFGKSCKCEDCGKCFSNKSYLSKHKRIHTFKYRCDYCGKCFPAFSNLARHVRLHTFEKPYKCDNCGKCFSDKSNLVSHIRTHLFGKVFIKKI</sequence>
<feature type="domain" description="C2H2-type" evidence="12">
    <location>
        <begin position="323"/>
        <end position="352"/>
    </location>
</feature>
<evidence type="ECO:0000256" key="9">
    <source>
        <dbReference type="ARBA" id="ARBA00023163"/>
    </source>
</evidence>
<dbReference type="FunFam" id="3.30.160.60:FF:000342">
    <property type="entry name" value="zinc finger protein 394"/>
    <property type="match status" value="1"/>
</dbReference>
<dbReference type="SMART" id="SM00355">
    <property type="entry name" value="ZnF_C2H2"/>
    <property type="match status" value="9"/>
</dbReference>
<feature type="domain" description="C2H2-type" evidence="12">
    <location>
        <begin position="383"/>
        <end position="410"/>
    </location>
</feature>
<organism evidence="13 14">
    <name type="scientific">Elysia chlorotica</name>
    <name type="common">Eastern emerald elysia</name>
    <name type="synonym">Sea slug</name>
    <dbReference type="NCBI Taxonomy" id="188477"/>
    <lineage>
        <taxon>Eukaryota</taxon>
        <taxon>Metazoa</taxon>
        <taxon>Spiralia</taxon>
        <taxon>Lophotrochozoa</taxon>
        <taxon>Mollusca</taxon>
        <taxon>Gastropoda</taxon>
        <taxon>Heterobranchia</taxon>
        <taxon>Euthyneura</taxon>
        <taxon>Panpulmonata</taxon>
        <taxon>Sacoglossa</taxon>
        <taxon>Placobranchoidea</taxon>
        <taxon>Plakobranchidae</taxon>
        <taxon>Elysia</taxon>
    </lineage>
</organism>
<dbReference type="GO" id="GO:0001227">
    <property type="term" value="F:DNA-binding transcription repressor activity, RNA polymerase II-specific"/>
    <property type="evidence" value="ECO:0007669"/>
    <property type="project" value="TreeGrafter"/>
</dbReference>
<dbReference type="InterPro" id="IPR013087">
    <property type="entry name" value="Znf_C2H2_type"/>
</dbReference>
<evidence type="ECO:0000256" key="5">
    <source>
        <dbReference type="ARBA" id="ARBA00022771"/>
    </source>
</evidence>
<feature type="domain" description="C2H2-type" evidence="12">
    <location>
        <begin position="213"/>
        <end position="240"/>
    </location>
</feature>
<dbReference type="FunFam" id="3.30.160.60:FF:000512">
    <property type="entry name" value="zinc finger protein 197 isoform X1"/>
    <property type="match status" value="1"/>
</dbReference>
<feature type="domain" description="C2H2-type" evidence="12">
    <location>
        <begin position="295"/>
        <end position="322"/>
    </location>
</feature>
<name>A0A433SVC4_ELYCH</name>
<evidence type="ECO:0000259" key="12">
    <source>
        <dbReference type="PROSITE" id="PS50157"/>
    </source>
</evidence>
<keyword evidence="6" id="KW-0862">Zinc</keyword>
<evidence type="ECO:0000256" key="1">
    <source>
        <dbReference type="ARBA" id="ARBA00004123"/>
    </source>
</evidence>
<dbReference type="OrthoDB" id="6219366at2759"/>
<comment type="subcellular location">
    <subcellularLocation>
        <location evidence="1">Nucleus</location>
    </subcellularLocation>
</comment>
<evidence type="ECO:0000256" key="7">
    <source>
        <dbReference type="ARBA" id="ARBA00023015"/>
    </source>
</evidence>
<evidence type="ECO:0000313" key="13">
    <source>
        <dbReference type="EMBL" id="RUS73251.1"/>
    </source>
</evidence>
<keyword evidence="14" id="KW-1185">Reference proteome</keyword>
<gene>
    <name evidence="13" type="ORF">EGW08_018994</name>
</gene>
<dbReference type="FunFam" id="3.30.160.60:FF:000931">
    <property type="entry name" value="zinc finger protein 697"/>
    <property type="match status" value="1"/>
</dbReference>
<dbReference type="PROSITE" id="PS50157">
    <property type="entry name" value="ZINC_FINGER_C2H2_2"/>
    <property type="match status" value="9"/>
</dbReference>
<dbReference type="FunFam" id="3.30.160.60:FF:000087">
    <property type="entry name" value="Zinc finger protein 354B"/>
    <property type="match status" value="2"/>
</dbReference>
<dbReference type="AlphaFoldDB" id="A0A433SVC4"/>
<feature type="domain" description="C2H2-type" evidence="12">
    <location>
        <begin position="437"/>
        <end position="464"/>
    </location>
</feature>
<dbReference type="FunFam" id="3.30.160.60:FF:001480">
    <property type="entry name" value="Si:cabz01071911.3"/>
    <property type="match status" value="1"/>
</dbReference>
<evidence type="ECO:0000256" key="10">
    <source>
        <dbReference type="ARBA" id="ARBA00023242"/>
    </source>
</evidence>
<evidence type="ECO:0000256" key="8">
    <source>
        <dbReference type="ARBA" id="ARBA00023125"/>
    </source>
</evidence>
<dbReference type="SUPFAM" id="SSF57667">
    <property type="entry name" value="beta-beta-alpha zinc fingers"/>
    <property type="match status" value="5"/>
</dbReference>
<reference evidence="13 14" key="1">
    <citation type="submission" date="2019-01" db="EMBL/GenBank/DDBJ databases">
        <title>A draft genome assembly of the solar-powered sea slug Elysia chlorotica.</title>
        <authorList>
            <person name="Cai H."/>
            <person name="Li Q."/>
            <person name="Fang X."/>
            <person name="Li J."/>
            <person name="Curtis N.E."/>
            <person name="Altenburger A."/>
            <person name="Shibata T."/>
            <person name="Feng M."/>
            <person name="Maeda T."/>
            <person name="Schwartz J.A."/>
            <person name="Shigenobu S."/>
            <person name="Lundholm N."/>
            <person name="Nishiyama T."/>
            <person name="Yang H."/>
            <person name="Hasebe M."/>
            <person name="Li S."/>
            <person name="Pierce S.K."/>
            <person name="Wang J."/>
        </authorList>
    </citation>
    <scope>NUCLEOTIDE SEQUENCE [LARGE SCALE GENOMIC DNA]</scope>
    <source>
        <strain evidence="13">EC2010</strain>
        <tissue evidence="13">Whole organism of an adult</tissue>
    </source>
</reference>
<dbReference type="STRING" id="188477.A0A433SVC4"/>
<dbReference type="InterPro" id="IPR036236">
    <property type="entry name" value="Znf_C2H2_sf"/>
</dbReference>
<feature type="domain" description="C2H2-type" evidence="12">
    <location>
        <begin position="409"/>
        <end position="436"/>
    </location>
</feature>
<dbReference type="Gene3D" id="3.30.160.60">
    <property type="entry name" value="Classic Zinc Finger"/>
    <property type="match status" value="9"/>
</dbReference>
<keyword evidence="9" id="KW-0804">Transcription</keyword>
<keyword evidence="10" id="KW-0539">Nucleus</keyword>
<keyword evidence="3" id="KW-0479">Metal-binding</keyword>